<dbReference type="EMBL" id="CP031194">
    <property type="protein sequence ID" value="AXG83135.1"/>
    <property type="molecule type" value="Genomic_DNA"/>
</dbReference>
<dbReference type="Gene3D" id="3.40.50.1390">
    <property type="entry name" value="Resolvase, N-terminal catalytic domain"/>
    <property type="match status" value="1"/>
</dbReference>
<dbReference type="Pfam" id="PF00239">
    <property type="entry name" value="Resolvase"/>
    <property type="match status" value="1"/>
</dbReference>
<evidence type="ECO:0000313" key="3">
    <source>
        <dbReference type="Proteomes" id="UP000253868"/>
    </source>
</evidence>
<dbReference type="GO" id="GO:0000150">
    <property type="term" value="F:DNA strand exchange activity"/>
    <property type="evidence" value="ECO:0007669"/>
    <property type="project" value="InterPro"/>
</dbReference>
<evidence type="ECO:0000313" key="2">
    <source>
        <dbReference type="EMBL" id="AXG83135.1"/>
    </source>
</evidence>
<reference evidence="3" key="1">
    <citation type="submission" date="2018-07" db="EMBL/GenBank/DDBJ databases">
        <authorList>
            <person name="Zhao J."/>
        </authorList>
    </citation>
    <scope>NUCLEOTIDE SEQUENCE [LARGE SCALE GENOMIC DNA]</scope>
    <source>
        <strain evidence="3">GSSD-12</strain>
    </source>
</reference>
<dbReference type="PROSITE" id="PS51736">
    <property type="entry name" value="RECOMBINASES_3"/>
    <property type="match status" value="1"/>
</dbReference>
<evidence type="ECO:0000259" key="1">
    <source>
        <dbReference type="PROSITE" id="PS51736"/>
    </source>
</evidence>
<protein>
    <submittedName>
        <fullName evidence="2">Recombinase family protein</fullName>
    </submittedName>
</protein>
<feature type="domain" description="Resolvase/invertase-type recombinase catalytic" evidence="1">
    <location>
        <begin position="20"/>
        <end position="164"/>
    </location>
</feature>
<dbReference type="GO" id="GO:0003677">
    <property type="term" value="F:DNA binding"/>
    <property type="evidence" value="ECO:0007669"/>
    <property type="project" value="InterPro"/>
</dbReference>
<dbReference type="AlphaFoldDB" id="A0A345I2G1"/>
<gene>
    <name evidence="2" type="ORF">DVK44_36100</name>
</gene>
<dbReference type="CDD" id="cd03768">
    <property type="entry name" value="SR_ResInv"/>
    <property type="match status" value="1"/>
</dbReference>
<dbReference type="InterPro" id="IPR006119">
    <property type="entry name" value="Resolv_N"/>
</dbReference>
<dbReference type="SMART" id="SM00857">
    <property type="entry name" value="Resolvase"/>
    <property type="match status" value="1"/>
</dbReference>
<dbReference type="KEGG" id="spad:DVK44_36100"/>
<dbReference type="SUPFAM" id="SSF53041">
    <property type="entry name" value="Resolvase-like"/>
    <property type="match status" value="1"/>
</dbReference>
<name>A0A345I2G1_9ACTN</name>
<dbReference type="InterPro" id="IPR036162">
    <property type="entry name" value="Resolvase-like_N_sf"/>
</dbReference>
<sequence>MWKQGPALAIVPAPRTERPVRIGYARTSTARQELASRLEALYWAECHKIFKEQISTRVKIRPELEKALALAHQFKEAAPETPVILTVHELKRLARNAAELMTLSAELQAGGIQLELLTGPLTGIYDPNGMGAMFFAVLAVAGQIERNYIREKPLEGQVIAASKGNCRGTT</sequence>
<accession>A0A345I2G1</accession>
<proteinExistence type="predicted"/>
<keyword evidence="3" id="KW-1185">Reference proteome</keyword>
<dbReference type="OrthoDB" id="3405463at2"/>
<organism evidence="2 3">
    <name type="scientific">Streptomyces paludis</name>
    <dbReference type="NCBI Taxonomy" id="2282738"/>
    <lineage>
        <taxon>Bacteria</taxon>
        <taxon>Bacillati</taxon>
        <taxon>Actinomycetota</taxon>
        <taxon>Actinomycetes</taxon>
        <taxon>Kitasatosporales</taxon>
        <taxon>Streptomycetaceae</taxon>
        <taxon>Streptomyces</taxon>
    </lineage>
</organism>
<dbReference type="Proteomes" id="UP000253868">
    <property type="component" value="Chromosome"/>
</dbReference>